<dbReference type="PANTHER" id="PTHR11780">
    <property type="entry name" value="NADH-UBIQUINONE OXIDOREDUCTASE FLAVOPROTEIN 1 NDUFV1"/>
    <property type="match status" value="1"/>
</dbReference>
<keyword evidence="12" id="KW-1185">Reference proteome</keyword>
<dbReference type="Proteomes" id="UP001597042">
    <property type="component" value="Unassembled WGS sequence"/>
</dbReference>
<evidence type="ECO:0000256" key="7">
    <source>
        <dbReference type="ARBA" id="ARBA00022723"/>
    </source>
</evidence>
<comment type="similarity">
    <text evidence="3">Belongs to the complex I 51 kDa subunit family.</text>
</comment>
<evidence type="ECO:0000259" key="10">
    <source>
        <dbReference type="SMART" id="SM00928"/>
    </source>
</evidence>
<evidence type="ECO:0000256" key="9">
    <source>
        <dbReference type="ARBA" id="ARBA00023014"/>
    </source>
</evidence>
<dbReference type="Gene3D" id="1.20.1440.230">
    <property type="entry name" value="NADH-ubiquinone oxidoreductase 51kDa subunit, iron-sulphur binding domain"/>
    <property type="match status" value="1"/>
</dbReference>
<gene>
    <name evidence="11" type="ORF">ACFQZV_07880</name>
</gene>
<dbReference type="PANTHER" id="PTHR11780:SF10">
    <property type="entry name" value="NADH DEHYDROGENASE [UBIQUINONE] FLAVOPROTEIN 1, MITOCHONDRIAL"/>
    <property type="match status" value="1"/>
</dbReference>
<dbReference type="RefSeq" id="WP_378750007.1">
    <property type="nucleotide sequence ID" value="NZ_JBHSSV010000002.1"/>
</dbReference>
<dbReference type="Gene3D" id="3.10.20.600">
    <property type="match status" value="1"/>
</dbReference>
<dbReference type="InterPro" id="IPR050837">
    <property type="entry name" value="ComplexI_51kDa_subunit"/>
</dbReference>
<comment type="cofactor">
    <cofactor evidence="1">
        <name>FMN</name>
        <dbReference type="ChEBI" id="CHEBI:58210"/>
    </cofactor>
</comment>
<protein>
    <submittedName>
        <fullName evidence="11">NADH-ubiquinone oxidoreductase-F iron-sulfur binding region domain-containing protein</fullName>
    </submittedName>
</protein>
<evidence type="ECO:0000313" key="12">
    <source>
        <dbReference type="Proteomes" id="UP001597042"/>
    </source>
</evidence>
<dbReference type="InterPro" id="IPR019575">
    <property type="entry name" value="Nuop51_4Fe4S-bd"/>
</dbReference>
<comment type="cofactor">
    <cofactor evidence="2">
        <name>[4Fe-4S] cluster</name>
        <dbReference type="ChEBI" id="CHEBI:49883"/>
    </cofactor>
</comment>
<organism evidence="11 12">
    <name type="scientific">Microbacterium koreense</name>
    <dbReference type="NCBI Taxonomy" id="323761"/>
    <lineage>
        <taxon>Bacteria</taxon>
        <taxon>Bacillati</taxon>
        <taxon>Actinomycetota</taxon>
        <taxon>Actinomycetes</taxon>
        <taxon>Micrococcales</taxon>
        <taxon>Microbacteriaceae</taxon>
        <taxon>Microbacterium</taxon>
    </lineage>
</organism>
<dbReference type="SUPFAM" id="SSF142019">
    <property type="entry name" value="Nqo1 FMN-binding domain-like"/>
    <property type="match status" value="1"/>
</dbReference>
<dbReference type="SUPFAM" id="SSF140490">
    <property type="entry name" value="Nqo1C-terminal domain-like"/>
    <property type="match status" value="1"/>
</dbReference>
<sequence>MTVATIGLDAATYSAPTGASRLLLTRGPSRADHLAGHGPLPDVDKASLVAELEASGLGGRGGAAFPTWRKLAAVDPRGRRPVVIANGAEGEPLSIKDATLLARAPHLVLDGLITVARALDAAEIHLASGPRQLASVRAAIAERTDARAVRLHETADTFVSGEASAVVNSLRGGRAVPTDRTVRLTDAGLNGRPTLVQNVETLAHIALVVRWGAEWFRSVGTVGEPGTRLLSLTADHGTRVVEAAGGISIRRALEVAGVDTARVAAILVGGYHGAWVPGDRLDTALSRTALAPFGASPGAGILLAIPPEECPLGTAARIATYLASQSARQCGPCLNGLPRMAQTLALLAAGHTDARVDAEIHRLTALVSGRGSCHHPDGTARFVLSTLQAFSDEVACHMDGRCGRITH</sequence>
<evidence type="ECO:0000256" key="8">
    <source>
        <dbReference type="ARBA" id="ARBA00023004"/>
    </source>
</evidence>
<keyword evidence="4" id="KW-0004">4Fe-4S</keyword>
<dbReference type="Pfam" id="PF10589">
    <property type="entry name" value="NADH_4Fe-4S"/>
    <property type="match status" value="1"/>
</dbReference>
<comment type="caution">
    <text evidence="11">The sequence shown here is derived from an EMBL/GenBank/DDBJ whole genome shotgun (WGS) entry which is preliminary data.</text>
</comment>
<accession>A0ABW2ZS37</accession>
<keyword evidence="8" id="KW-0408">Iron</keyword>
<proteinExistence type="inferred from homology"/>
<dbReference type="InterPro" id="IPR037207">
    <property type="entry name" value="Nuop51_4Fe4S-bd_sf"/>
</dbReference>
<evidence type="ECO:0000256" key="4">
    <source>
        <dbReference type="ARBA" id="ARBA00022485"/>
    </source>
</evidence>
<dbReference type="EMBL" id="JBHTIM010000001">
    <property type="protein sequence ID" value="MFD0781219.1"/>
    <property type="molecule type" value="Genomic_DNA"/>
</dbReference>
<dbReference type="SMART" id="SM00928">
    <property type="entry name" value="NADH_4Fe-4S"/>
    <property type="match status" value="1"/>
</dbReference>
<keyword evidence="9" id="KW-0411">Iron-sulfur</keyword>
<reference evidence="12" key="1">
    <citation type="journal article" date="2019" name="Int. J. Syst. Evol. Microbiol.">
        <title>The Global Catalogue of Microorganisms (GCM) 10K type strain sequencing project: providing services to taxonomists for standard genome sequencing and annotation.</title>
        <authorList>
            <consortium name="The Broad Institute Genomics Platform"/>
            <consortium name="The Broad Institute Genome Sequencing Center for Infectious Disease"/>
            <person name="Wu L."/>
            <person name="Ma J."/>
        </authorList>
    </citation>
    <scope>NUCLEOTIDE SEQUENCE [LARGE SCALE GENOMIC DNA]</scope>
    <source>
        <strain evidence="12">CCUG 50754</strain>
    </source>
</reference>
<dbReference type="Gene3D" id="3.40.50.11540">
    <property type="entry name" value="NADH-ubiquinone oxidoreductase 51kDa subunit"/>
    <property type="match status" value="1"/>
</dbReference>
<evidence type="ECO:0000256" key="1">
    <source>
        <dbReference type="ARBA" id="ARBA00001917"/>
    </source>
</evidence>
<evidence type="ECO:0000313" key="11">
    <source>
        <dbReference type="EMBL" id="MFD0781219.1"/>
    </source>
</evidence>
<feature type="domain" description="NADH-ubiquinone oxidoreductase 51kDa subunit iron-sulphur binding" evidence="10">
    <location>
        <begin position="312"/>
        <end position="357"/>
    </location>
</feature>
<dbReference type="Pfam" id="PF01512">
    <property type="entry name" value="Complex1_51K"/>
    <property type="match status" value="1"/>
</dbReference>
<evidence type="ECO:0000256" key="3">
    <source>
        <dbReference type="ARBA" id="ARBA00007523"/>
    </source>
</evidence>
<name>A0ABW2ZS37_9MICO</name>
<evidence type="ECO:0000256" key="2">
    <source>
        <dbReference type="ARBA" id="ARBA00001966"/>
    </source>
</evidence>
<evidence type="ECO:0000256" key="6">
    <source>
        <dbReference type="ARBA" id="ARBA00022643"/>
    </source>
</evidence>
<dbReference type="InterPro" id="IPR037225">
    <property type="entry name" value="Nuo51_FMN-bd_sf"/>
</dbReference>
<keyword evidence="7" id="KW-0479">Metal-binding</keyword>
<dbReference type="InterPro" id="IPR011538">
    <property type="entry name" value="Nuo51_FMN-bd"/>
</dbReference>
<keyword evidence="5" id="KW-0285">Flavoprotein</keyword>
<evidence type="ECO:0000256" key="5">
    <source>
        <dbReference type="ARBA" id="ARBA00022630"/>
    </source>
</evidence>
<keyword evidence="6" id="KW-0288">FMN</keyword>